<evidence type="ECO:0000256" key="3">
    <source>
        <dbReference type="ARBA" id="ARBA00022827"/>
    </source>
</evidence>
<comment type="cofactor">
    <cofactor evidence="1">
        <name>FAD</name>
        <dbReference type="ChEBI" id="CHEBI:57692"/>
    </cofactor>
</comment>
<sequence>MVDAHRTFVIVGGGLAGAKAAETLRDEGFTGRVIIIGDERDHPYERPPLSKGYLTGKEERDVVFVHEPAWYAQHDIELHLGQSVTAVDREGRSVLLGDGTAVHYDKLLLATGAEPRRLEVPGTDLAGVHHLRRLAHADRLRQVLASLGRDNGHLVIAGAGWIGLEAAAAARGYGAEVTVVEPEPTPLHQVIGPELGQLFADLHRDHGVRFHFGSRLTEIVGQDGMVLAARTEDGDEHPAHSVLAAIGAAPRTGLAEAAGLALVDRAHGGGVAVDASLRTSDPDIYAAGDIAAVHHPLLGIRLRVEHWANALNGGPAAARAMLGREVSYDRIPYFFSDQYDLGMEYSGWAPPGTYDQVVLRGDAGKREFVAFWLKDRKVLAGMNVNVWDVTEDIQGLIRSGRAVDTDALADPGTPLGAVTPAP</sequence>
<accession>A0A1G9W5Z8</accession>
<reference evidence="8" key="1">
    <citation type="submission" date="2016-10" db="EMBL/GenBank/DDBJ databases">
        <authorList>
            <person name="Varghese N."/>
            <person name="Submissions S."/>
        </authorList>
    </citation>
    <scope>NUCLEOTIDE SEQUENCE [LARGE SCALE GENOMIC DNA]</scope>
    <source>
        <strain evidence="8">CGMCC 4.7042</strain>
    </source>
</reference>
<keyword evidence="4" id="KW-0560">Oxidoreductase</keyword>
<keyword evidence="3" id="KW-0274">FAD</keyword>
<dbReference type="SUPFAM" id="SSF51905">
    <property type="entry name" value="FAD/NAD(P)-binding domain"/>
    <property type="match status" value="2"/>
</dbReference>
<dbReference type="PRINTS" id="PR00368">
    <property type="entry name" value="FADPNR"/>
</dbReference>
<dbReference type="Gene3D" id="3.50.50.60">
    <property type="entry name" value="FAD/NAD(P)-binding domain"/>
    <property type="match status" value="2"/>
</dbReference>
<dbReference type="Proteomes" id="UP000199063">
    <property type="component" value="Unassembled WGS sequence"/>
</dbReference>
<gene>
    <name evidence="7" type="ORF">SAMN05444921_113159</name>
</gene>
<dbReference type="InterPro" id="IPR028202">
    <property type="entry name" value="Reductase_C"/>
</dbReference>
<evidence type="ECO:0000259" key="6">
    <source>
        <dbReference type="Pfam" id="PF14759"/>
    </source>
</evidence>
<dbReference type="Gene3D" id="3.30.390.30">
    <property type="match status" value="1"/>
</dbReference>
<evidence type="ECO:0000256" key="1">
    <source>
        <dbReference type="ARBA" id="ARBA00001974"/>
    </source>
</evidence>
<dbReference type="GO" id="GO:0016651">
    <property type="term" value="F:oxidoreductase activity, acting on NAD(P)H"/>
    <property type="evidence" value="ECO:0007669"/>
    <property type="project" value="TreeGrafter"/>
</dbReference>
<name>A0A1G9W5Z8_9ACTN</name>
<dbReference type="Pfam" id="PF14759">
    <property type="entry name" value="Reductase_C"/>
    <property type="match status" value="1"/>
</dbReference>
<feature type="domain" description="Reductase C-terminal" evidence="6">
    <location>
        <begin position="333"/>
        <end position="417"/>
    </location>
</feature>
<dbReference type="InterPro" id="IPR016156">
    <property type="entry name" value="FAD/NAD-linked_Rdtase_dimer_sf"/>
</dbReference>
<dbReference type="RefSeq" id="WP_093656789.1">
    <property type="nucleotide sequence ID" value="NZ_FNHI01000013.1"/>
</dbReference>
<dbReference type="GeneID" id="40831337"/>
<keyword evidence="2" id="KW-0285">Flavoprotein</keyword>
<dbReference type="STRING" id="1196353.SAMN05444921_113159"/>
<evidence type="ECO:0000259" key="5">
    <source>
        <dbReference type="Pfam" id="PF07992"/>
    </source>
</evidence>
<dbReference type="Pfam" id="PF07992">
    <property type="entry name" value="Pyr_redox_2"/>
    <property type="match status" value="1"/>
</dbReference>
<feature type="domain" description="FAD/NAD(P)-binding" evidence="5">
    <location>
        <begin position="8"/>
        <end position="313"/>
    </location>
</feature>
<dbReference type="OrthoDB" id="1145at2"/>
<dbReference type="PANTHER" id="PTHR43557:SF2">
    <property type="entry name" value="RIESKE DOMAIN-CONTAINING PROTEIN-RELATED"/>
    <property type="match status" value="1"/>
</dbReference>
<evidence type="ECO:0000313" key="7">
    <source>
        <dbReference type="EMBL" id="SDM79890.1"/>
    </source>
</evidence>
<organism evidence="7 8">
    <name type="scientific">Streptomyces wuyuanensis</name>
    <dbReference type="NCBI Taxonomy" id="1196353"/>
    <lineage>
        <taxon>Bacteria</taxon>
        <taxon>Bacillati</taxon>
        <taxon>Actinomycetota</taxon>
        <taxon>Actinomycetes</taxon>
        <taxon>Kitasatosporales</taxon>
        <taxon>Streptomycetaceae</taxon>
        <taxon>Streptomyces</taxon>
    </lineage>
</organism>
<dbReference type="EMBL" id="FNHI01000013">
    <property type="protein sequence ID" value="SDM79890.1"/>
    <property type="molecule type" value="Genomic_DNA"/>
</dbReference>
<keyword evidence="8" id="KW-1185">Reference proteome</keyword>
<proteinExistence type="predicted"/>
<dbReference type="PRINTS" id="PR00411">
    <property type="entry name" value="PNDRDTASEI"/>
</dbReference>
<evidence type="ECO:0000313" key="8">
    <source>
        <dbReference type="Proteomes" id="UP000199063"/>
    </source>
</evidence>
<evidence type="ECO:0000256" key="4">
    <source>
        <dbReference type="ARBA" id="ARBA00023002"/>
    </source>
</evidence>
<dbReference type="InterPro" id="IPR036188">
    <property type="entry name" value="FAD/NAD-bd_sf"/>
</dbReference>
<dbReference type="InterPro" id="IPR023753">
    <property type="entry name" value="FAD/NAD-binding_dom"/>
</dbReference>
<dbReference type="InterPro" id="IPR050446">
    <property type="entry name" value="FAD-oxidoreductase/Apoptosis"/>
</dbReference>
<evidence type="ECO:0000256" key="2">
    <source>
        <dbReference type="ARBA" id="ARBA00022630"/>
    </source>
</evidence>
<dbReference type="AlphaFoldDB" id="A0A1G9W5Z8"/>
<dbReference type="PANTHER" id="PTHR43557">
    <property type="entry name" value="APOPTOSIS-INDUCING FACTOR 1"/>
    <property type="match status" value="1"/>
</dbReference>
<protein>
    <submittedName>
        <fullName evidence="7">Reductase C-terminal</fullName>
    </submittedName>
</protein>
<dbReference type="SUPFAM" id="SSF55424">
    <property type="entry name" value="FAD/NAD-linked reductases, dimerisation (C-terminal) domain"/>
    <property type="match status" value="1"/>
</dbReference>
<dbReference type="GO" id="GO:0005737">
    <property type="term" value="C:cytoplasm"/>
    <property type="evidence" value="ECO:0007669"/>
    <property type="project" value="TreeGrafter"/>
</dbReference>